<reference evidence="2" key="2">
    <citation type="submission" date="2010-01" db="EMBL/GenBank/DDBJ databases">
        <title>The complete genome of Geodermatophilus obscurus DSM 43160.</title>
        <authorList>
            <consortium name="US DOE Joint Genome Institute (JGI-PGF)"/>
            <person name="Lucas S."/>
            <person name="Copeland A."/>
            <person name="Lapidus A."/>
            <person name="Glavina del Rio T."/>
            <person name="Dalin E."/>
            <person name="Tice H."/>
            <person name="Bruce D."/>
            <person name="Goodwin L."/>
            <person name="Pitluck S."/>
            <person name="Kyrpides N."/>
            <person name="Mavromatis K."/>
            <person name="Ivanova N."/>
            <person name="Munk A.C."/>
            <person name="Brettin T."/>
            <person name="Detter J.C."/>
            <person name="Han C."/>
            <person name="Larimer F."/>
            <person name="Land M."/>
            <person name="Hauser L."/>
            <person name="Markowitz V."/>
            <person name="Cheng J.-F."/>
            <person name="Hugenholtz P."/>
            <person name="Woyke T."/>
            <person name="Wu D."/>
            <person name="Jando M."/>
            <person name="Schneider S."/>
            <person name="Klenk H.-P."/>
            <person name="Eisen J.A."/>
        </authorList>
    </citation>
    <scope>NUCLEOTIDE SEQUENCE [LARGE SCALE GENOMIC DNA]</scope>
    <source>
        <strain evidence="2">ATCC 25078 / DSM 43160 / JCM 3152 / KCC A-0152 / KCTC 9177 / NBRC 13315 / NRRL B-3577 / G-20</strain>
    </source>
</reference>
<name>D2S5I5_GEOOG</name>
<dbReference type="Proteomes" id="UP000001382">
    <property type="component" value="Chromosome"/>
</dbReference>
<evidence type="ECO:0000313" key="2">
    <source>
        <dbReference type="Proteomes" id="UP000001382"/>
    </source>
</evidence>
<dbReference type="KEGG" id="gob:Gobs_2628"/>
<sequence length="39" mass="4157">MNTSPPVFVAQMQALRDGGCTPVTAAALVLLHHVHDRTT</sequence>
<evidence type="ECO:0000313" key="1">
    <source>
        <dbReference type="EMBL" id="ADB75265.1"/>
    </source>
</evidence>
<gene>
    <name evidence="1" type="ordered locus">Gobs_2628</name>
</gene>
<accession>D2S5I5</accession>
<proteinExistence type="predicted"/>
<protein>
    <submittedName>
        <fullName evidence="1">Uncharacterized protein</fullName>
    </submittedName>
</protein>
<reference evidence="1 2" key="1">
    <citation type="journal article" date="2010" name="Stand. Genomic Sci.">
        <title>Complete genome sequence of Geodermatophilus obscurus type strain (G-20).</title>
        <authorList>
            <person name="Ivanova N."/>
            <person name="Sikorski J."/>
            <person name="Jando M."/>
            <person name="Munk C."/>
            <person name="Lapidus A."/>
            <person name="Glavina Del Rio T."/>
            <person name="Copeland A."/>
            <person name="Tice H."/>
            <person name="Cheng J.-F."/>
            <person name="Lucas S."/>
            <person name="Chen F."/>
            <person name="Nolan M."/>
            <person name="Bruce D."/>
            <person name="Goodwin L."/>
            <person name="Pitluck S."/>
            <person name="Mavromatis K."/>
            <person name="Mikhailova N."/>
            <person name="Pati A."/>
            <person name="Chen A."/>
            <person name="Palaniappan K."/>
            <person name="Land M."/>
            <person name="Hauser L."/>
            <person name="Chang Y.-J."/>
            <person name="Jeffries C.D."/>
            <person name="Meincke L."/>
            <person name="Brettin T."/>
            <person name="Detter J.C."/>
            <person name="Detter J.C."/>
            <person name="Rohde M."/>
            <person name="Goeker M."/>
            <person name="Bristow J."/>
            <person name="Eisen J.A."/>
            <person name="Markowitz V."/>
            <person name="Hugenholtz P."/>
            <person name="Kyrpides N.C."/>
            <person name="Klenk H.-P."/>
        </authorList>
    </citation>
    <scope>NUCLEOTIDE SEQUENCE [LARGE SCALE GENOMIC DNA]</scope>
    <source>
        <strain evidence="2">ATCC 25078 / DSM 43160 / JCM 3152 / KCC A-0152 / KCTC 9177 / NBRC 13315 / NRRL B-3577 / G-20</strain>
    </source>
</reference>
<dbReference type="EMBL" id="CP001867">
    <property type="protein sequence ID" value="ADB75265.1"/>
    <property type="molecule type" value="Genomic_DNA"/>
</dbReference>
<organism evidence="1 2">
    <name type="scientific">Geodermatophilus obscurus (strain ATCC 25078 / DSM 43160 / JCM 3152 / CCUG 61914 / KCC A-0152 / KCTC 9177 / NBRC 13315 / NRRL B-3577 / G-20)</name>
    <dbReference type="NCBI Taxonomy" id="526225"/>
    <lineage>
        <taxon>Bacteria</taxon>
        <taxon>Bacillati</taxon>
        <taxon>Actinomycetota</taxon>
        <taxon>Actinomycetes</taxon>
        <taxon>Geodermatophilales</taxon>
        <taxon>Geodermatophilaceae</taxon>
        <taxon>Geodermatophilus</taxon>
    </lineage>
</organism>
<dbReference type="AlphaFoldDB" id="D2S5I5"/>
<keyword evidence="2" id="KW-1185">Reference proteome</keyword>
<dbReference type="HOGENOM" id="CLU_3310385_0_0_11"/>